<feature type="transmembrane region" description="Helical" evidence="4">
    <location>
        <begin position="47"/>
        <end position="70"/>
    </location>
</feature>
<protein>
    <submittedName>
        <fullName evidence="6">Acyl-CoA:lysophosphatidylglycerol acyltransferase 1</fullName>
    </submittedName>
</protein>
<keyword evidence="2" id="KW-0808">Transferase</keyword>
<dbReference type="EMBL" id="BMAW01110201">
    <property type="protein sequence ID" value="GFT42029.1"/>
    <property type="molecule type" value="Genomic_DNA"/>
</dbReference>
<dbReference type="InterPro" id="IPR032098">
    <property type="entry name" value="Acyltransf_C"/>
</dbReference>
<feature type="transmembrane region" description="Helical" evidence="4">
    <location>
        <begin position="387"/>
        <end position="406"/>
    </location>
</feature>
<dbReference type="Proteomes" id="UP000887013">
    <property type="component" value="Unassembled WGS sequence"/>
</dbReference>
<dbReference type="PANTHER" id="PTHR10983">
    <property type="entry name" value="1-ACYLGLYCEROL-3-PHOSPHATE ACYLTRANSFERASE-RELATED"/>
    <property type="match status" value="1"/>
</dbReference>
<dbReference type="Pfam" id="PF01553">
    <property type="entry name" value="Acyltransferase"/>
    <property type="match status" value="1"/>
</dbReference>
<dbReference type="GO" id="GO:0036149">
    <property type="term" value="P:phosphatidylinositol acyl-chain remodeling"/>
    <property type="evidence" value="ECO:0007669"/>
    <property type="project" value="TreeGrafter"/>
</dbReference>
<evidence type="ECO:0000313" key="6">
    <source>
        <dbReference type="EMBL" id="GFT42029.1"/>
    </source>
</evidence>
<evidence type="ECO:0000259" key="5">
    <source>
        <dbReference type="SMART" id="SM00563"/>
    </source>
</evidence>
<dbReference type="GO" id="GO:0016746">
    <property type="term" value="F:acyltransferase activity"/>
    <property type="evidence" value="ECO:0007669"/>
    <property type="project" value="UniProtKB-KW"/>
</dbReference>
<feature type="domain" description="Phospholipid/glycerol acyltransferase" evidence="5">
    <location>
        <begin position="124"/>
        <end position="248"/>
    </location>
</feature>
<accession>A0A8X6NYH2</accession>
<dbReference type="SUPFAM" id="SSF69593">
    <property type="entry name" value="Glycerol-3-phosphate (1)-acyltransferase"/>
    <property type="match status" value="1"/>
</dbReference>
<comment type="caution">
    <text evidence="6">The sequence shown here is derived from an EMBL/GenBank/DDBJ whole genome shotgun (WGS) entry which is preliminary data.</text>
</comment>
<evidence type="ECO:0000256" key="4">
    <source>
        <dbReference type="SAM" id="Phobius"/>
    </source>
</evidence>
<dbReference type="AlphaFoldDB" id="A0A8X6NYH2"/>
<reference evidence="6" key="1">
    <citation type="submission" date="2020-08" db="EMBL/GenBank/DDBJ databases">
        <title>Multicomponent nature underlies the extraordinary mechanical properties of spider dragline silk.</title>
        <authorList>
            <person name="Kono N."/>
            <person name="Nakamura H."/>
            <person name="Mori M."/>
            <person name="Yoshida Y."/>
            <person name="Ohtoshi R."/>
            <person name="Malay A.D."/>
            <person name="Moran D.A.P."/>
            <person name="Tomita M."/>
            <person name="Numata K."/>
            <person name="Arakawa K."/>
        </authorList>
    </citation>
    <scope>NUCLEOTIDE SEQUENCE</scope>
</reference>
<comment type="similarity">
    <text evidence="1">Belongs to the 1-acyl-sn-glycerol-3-phosphate acyltransferase family.</text>
</comment>
<dbReference type="Pfam" id="PF16076">
    <property type="entry name" value="Acyltransf_C"/>
    <property type="match status" value="1"/>
</dbReference>
<gene>
    <name evidence="6" type="primary">LPGAT1</name>
    <name evidence="6" type="ORF">NPIL_612381</name>
</gene>
<feature type="transmembrane region" description="Helical" evidence="4">
    <location>
        <begin position="82"/>
        <end position="103"/>
    </location>
</feature>
<keyword evidence="7" id="KW-1185">Reference proteome</keyword>
<keyword evidence="4" id="KW-0472">Membrane</keyword>
<evidence type="ECO:0000256" key="3">
    <source>
        <dbReference type="ARBA" id="ARBA00023315"/>
    </source>
</evidence>
<dbReference type="GO" id="GO:0005783">
    <property type="term" value="C:endoplasmic reticulum"/>
    <property type="evidence" value="ECO:0007669"/>
    <property type="project" value="TreeGrafter"/>
</dbReference>
<evidence type="ECO:0000256" key="1">
    <source>
        <dbReference type="ARBA" id="ARBA00008655"/>
    </source>
</evidence>
<feature type="transmembrane region" description="Helical" evidence="4">
    <location>
        <begin position="12"/>
        <end position="35"/>
    </location>
</feature>
<organism evidence="6 7">
    <name type="scientific">Nephila pilipes</name>
    <name type="common">Giant wood spider</name>
    <name type="synonym">Nephila maculata</name>
    <dbReference type="NCBI Taxonomy" id="299642"/>
    <lineage>
        <taxon>Eukaryota</taxon>
        <taxon>Metazoa</taxon>
        <taxon>Ecdysozoa</taxon>
        <taxon>Arthropoda</taxon>
        <taxon>Chelicerata</taxon>
        <taxon>Arachnida</taxon>
        <taxon>Araneae</taxon>
        <taxon>Araneomorphae</taxon>
        <taxon>Entelegynae</taxon>
        <taxon>Araneoidea</taxon>
        <taxon>Nephilidae</taxon>
        <taxon>Nephila</taxon>
    </lineage>
</organism>
<keyword evidence="4" id="KW-1133">Transmembrane helix</keyword>
<keyword evidence="3 6" id="KW-0012">Acyltransferase</keyword>
<dbReference type="OrthoDB" id="5920068at2759"/>
<name>A0A8X6NYH2_NEPPI</name>
<proteinExistence type="inferred from homology"/>
<sequence>MNDEKRERGNRNFILCFYCVNPPFRLLLLNLVIGMDLRQFLHLMKSILNVSAVIITNLYCIPTYLLWMWVILLPFRILNHPGYWYLEGVMYKWLLSIVATWSWRSKYHIVEMGDDVSTFTKDRCLFLVNHQSTGDVPLLMQAFQEKDCVLDSIMWIMDRMFRYTNFGAVSVTHGDYFITQGKHVRDYQMKRLRDHLLKVFIGRNRKWIILFPEGGFLSKRLETSVKYATKNNFPILEHVTLPRIGAMEVILNTLRPDGNLKDAIDNEVALLNGTAEECEPLKWVVDTTVAYPDPQRPIDLLAICSSNRPPCSVYIHYRRYPINEVPMDSMESLRDWTYERWCEKEEMLKEYYTTGTFPHLPASQRKNGTFDDHNQRSYNVTMDFRQIVFFHTIFISSTLFHCYLLYKVWNYCQY</sequence>
<dbReference type="CDD" id="cd07990">
    <property type="entry name" value="LPLAT_LCLAT1-like"/>
    <property type="match status" value="1"/>
</dbReference>
<evidence type="ECO:0000256" key="2">
    <source>
        <dbReference type="ARBA" id="ARBA00022679"/>
    </source>
</evidence>
<dbReference type="PANTHER" id="PTHR10983:SF2">
    <property type="entry name" value="ACYL-COA:LYSOPHOSPHATIDYLGLYCEROL ACYLTRANSFERASE 1"/>
    <property type="match status" value="1"/>
</dbReference>
<dbReference type="InterPro" id="IPR002123">
    <property type="entry name" value="Plipid/glycerol_acylTrfase"/>
</dbReference>
<evidence type="ECO:0000313" key="7">
    <source>
        <dbReference type="Proteomes" id="UP000887013"/>
    </source>
</evidence>
<dbReference type="SMART" id="SM00563">
    <property type="entry name" value="PlsC"/>
    <property type="match status" value="1"/>
</dbReference>
<keyword evidence="4" id="KW-0812">Transmembrane</keyword>